<evidence type="ECO:0000256" key="2">
    <source>
        <dbReference type="SAM" id="MobiDB-lite"/>
    </source>
</evidence>
<dbReference type="PANTHER" id="PTHR12829:SF4">
    <property type="entry name" value="N(6)-ADENINE-SPECIFIC METHYLTRANSFERASE METTL4"/>
    <property type="match status" value="1"/>
</dbReference>
<keyword evidence="4" id="KW-1185">Reference proteome</keyword>
<evidence type="ECO:0000313" key="3">
    <source>
        <dbReference type="EMBL" id="CRG90589.1"/>
    </source>
</evidence>
<dbReference type="InterPro" id="IPR007757">
    <property type="entry name" value="MT-A70-like"/>
</dbReference>
<dbReference type="Proteomes" id="UP000054383">
    <property type="component" value="Unassembled WGS sequence"/>
</dbReference>
<dbReference type="STRING" id="28573.A0A0U1M4S5"/>
<feature type="compositionally biased region" description="Basic and acidic residues" evidence="2">
    <location>
        <begin position="127"/>
        <end position="136"/>
    </location>
</feature>
<dbReference type="Pfam" id="PF05063">
    <property type="entry name" value="MT-A70"/>
    <property type="match status" value="1"/>
</dbReference>
<dbReference type="GO" id="GO:0032259">
    <property type="term" value="P:methylation"/>
    <property type="evidence" value="ECO:0007669"/>
    <property type="project" value="InterPro"/>
</dbReference>
<evidence type="ECO:0000256" key="1">
    <source>
        <dbReference type="PROSITE-ProRule" id="PRU00489"/>
    </source>
</evidence>
<accession>A0A0U1M4S5</accession>
<sequence length="425" mass="48009">MTEKKTSNQREHTSILYNSSDQKTFILDIPTSIELAQLLPGAHARSPERKLYSTTVKDPYPCPPEPKTDAARSRVLARIPDSERVFLEAVDGFVKTEYEKILKERGFSGTWCYPRHVIPEEETAGEGSREKRKFAESEEAQDLTPISNSQSPPIILSASSVNEFSSLFELQGVQVRNPALQSAIIRVKHVSGDDIYTIPPNASFNLGALSTPSNQKKDKVSIIPNLPETTKFNLILLDPPWPNRSVRRSSQYHTHTYLEMDSLTVIMQGIFHAHLNREDRKKAVVGIWTTNSAKSRQAAYSALESANLQISEEWIWLKVTENGEPVLPLDGLWRKPYEVLLIGTPKTETGLKGSKPLKRLLVAVSDIHSRKPNLKELFENLFFSTHDTIQTYTALEVFARTLTSGWYSCGNDVLRFNGDQWWSEP</sequence>
<feature type="region of interest" description="Disordered" evidence="2">
    <location>
        <begin position="122"/>
        <end position="151"/>
    </location>
</feature>
<dbReference type="PROSITE" id="PS00092">
    <property type="entry name" value="N6_MTASE"/>
    <property type="match status" value="1"/>
</dbReference>
<comment type="similarity">
    <text evidence="1">Belongs to the MT-A70-like family.</text>
</comment>
<dbReference type="AlphaFoldDB" id="A0A0U1M4S5"/>
<protein>
    <recommendedName>
        <fullName evidence="5">Methyltransferase-like protein 4</fullName>
    </recommendedName>
</protein>
<reference evidence="3 4" key="1">
    <citation type="submission" date="2015-04" db="EMBL/GenBank/DDBJ databases">
        <authorList>
            <person name="Syromyatnikov M.Y."/>
            <person name="Popov V.N."/>
        </authorList>
    </citation>
    <scope>NUCLEOTIDE SEQUENCE [LARGE SCALE GENOMIC DNA]</scope>
    <source>
        <strain evidence="3">WF-38-12</strain>
    </source>
</reference>
<dbReference type="OMA" id="EEWVWIK"/>
<dbReference type="EMBL" id="CVMT01000008">
    <property type="protein sequence ID" value="CRG90589.1"/>
    <property type="molecule type" value="Genomic_DNA"/>
</dbReference>
<evidence type="ECO:0000313" key="4">
    <source>
        <dbReference type="Proteomes" id="UP000054383"/>
    </source>
</evidence>
<dbReference type="GO" id="GO:0008168">
    <property type="term" value="F:methyltransferase activity"/>
    <property type="evidence" value="ECO:0007669"/>
    <property type="project" value="InterPro"/>
</dbReference>
<dbReference type="OrthoDB" id="61116at2759"/>
<feature type="region of interest" description="Disordered" evidence="2">
    <location>
        <begin position="44"/>
        <end position="71"/>
    </location>
</feature>
<gene>
    <name evidence="3" type="ORF">PISL3812_07633</name>
</gene>
<proteinExistence type="inferred from homology"/>
<dbReference type="GO" id="GO:0003676">
    <property type="term" value="F:nucleic acid binding"/>
    <property type="evidence" value="ECO:0007669"/>
    <property type="project" value="InterPro"/>
</dbReference>
<organism evidence="3 4">
    <name type="scientific">Talaromyces islandicus</name>
    <name type="common">Penicillium islandicum</name>
    <dbReference type="NCBI Taxonomy" id="28573"/>
    <lineage>
        <taxon>Eukaryota</taxon>
        <taxon>Fungi</taxon>
        <taxon>Dikarya</taxon>
        <taxon>Ascomycota</taxon>
        <taxon>Pezizomycotina</taxon>
        <taxon>Eurotiomycetes</taxon>
        <taxon>Eurotiomycetidae</taxon>
        <taxon>Eurotiales</taxon>
        <taxon>Trichocomaceae</taxon>
        <taxon>Talaromyces</taxon>
        <taxon>Talaromyces sect. Islandici</taxon>
    </lineage>
</organism>
<dbReference type="PROSITE" id="PS51143">
    <property type="entry name" value="MT_A70"/>
    <property type="match status" value="1"/>
</dbReference>
<dbReference type="InterPro" id="IPR002052">
    <property type="entry name" value="DNA_methylase_N6_adenine_CS"/>
</dbReference>
<dbReference type="PANTHER" id="PTHR12829">
    <property type="entry name" value="N6-ADENOSINE-METHYLTRANSFERASE"/>
    <property type="match status" value="1"/>
</dbReference>
<name>A0A0U1M4S5_TALIS</name>
<dbReference type="GO" id="GO:0005634">
    <property type="term" value="C:nucleus"/>
    <property type="evidence" value="ECO:0007669"/>
    <property type="project" value="TreeGrafter"/>
</dbReference>
<evidence type="ECO:0008006" key="5">
    <source>
        <dbReference type="Google" id="ProtNLM"/>
    </source>
</evidence>